<comment type="caution">
    <text evidence="2">The sequence shown here is derived from an EMBL/GenBank/DDBJ whole genome shotgun (WGS) entry which is preliminary data.</text>
</comment>
<name>A0AAD7IB66_9AGAR</name>
<gene>
    <name evidence="2" type="ORF">B0H16DRAFT_1570855</name>
</gene>
<reference evidence="2" key="1">
    <citation type="submission" date="2023-03" db="EMBL/GenBank/DDBJ databases">
        <title>Massive genome expansion in bonnet fungi (Mycena s.s.) driven by repeated elements and novel gene families across ecological guilds.</title>
        <authorList>
            <consortium name="Lawrence Berkeley National Laboratory"/>
            <person name="Harder C.B."/>
            <person name="Miyauchi S."/>
            <person name="Viragh M."/>
            <person name="Kuo A."/>
            <person name="Thoen E."/>
            <person name="Andreopoulos B."/>
            <person name="Lu D."/>
            <person name="Skrede I."/>
            <person name="Drula E."/>
            <person name="Henrissat B."/>
            <person name="Morin E."/>
            <person name="Kohler A."/>
            <person name="Barry K."/>
            <person name="LaButti K."/>
            <person name="Morin E."/>
            <person name="Salamov A."/>
            <person name="Lipzen A."/>
            <person name="Mereny Z."/>
            <person name="Hegedus B."/>
            <person name="Baldrian P."/>
            <person name="Stursova M."/>
            <person name="Weitz H."/>
            <person name="Taylor A."/>
            <person name="Grigoriev I.V."/>
            <person name="Nagy L.G."/>
            <person name="Martin F."/>
            <person name="Kauserud H."/>
        </authorList>
    </citation>
    <scope>NUCLEOTIDE SEQUENCE</scope>
    <source>
        <strain evidence="2">CBHHK182m</strain>
    </source>
</reference>
<dbReference type="AlphaFoldDB" id="A0AAD7IB66"/>
<sequence length="105" mass="10621">MLSAKTFNLFFLAAIMGTVVARPANFSSALVARNSCDDHLGRCDLNGCDGAFPNGGVEGICQGAGKFLGCPCNRCGDNPGRCSANGCLGFDGGCSSGKFAGCPCK</sequence>
<evidence type="ECO:0000256" key="1">
    <source>
        <dbReference type="SAM" id="SignalP"/>
    </source>
</evidence>
<keyword evidence="3" id="KW-1185">Reference proteome</keyword>
<protein>
    <submittedName>
        <fullName evidence="2">Uncharacterized protein</fullName>
    </submittedName>
</protein>
<feature type="signal peptide" evidence="1">
    <location>
        <begin position="1"/>
        <end position="21"/>
    </location>
</feature>
<evidence type="ECO:0000313" key="2">
    <source>
        <dbReference type="EMBL" id="KAJ7738111.1"/>
    </source>
</evidence>
<accession>A0AAD7IB66</accession>
<evidence type="ECO:0000313" key="3">
    <source>
        <dbReference type="Proteomes" id="UP001215598"/>
    </source>
</evidence>
<dbReference type="Proteomes" id="UP001215598">
    <property type="component" value="Unassembled WGS sequence"/>
</dbReference>
<feature type="chain" id="PRO_5042104262" evidence="1">
    <location>
        <begin position="22"/>
        <end position="105"/>
    </location>
</feature>
<proteinExistence type="predicted"/>
<dbReference type="EMBL" id="JARKIB010000113">
    <property type="protein sequence ID" value="KAJ7738111.1"/>
    <property type="molecule type" value="Genomic_DNA"/>
</dbReference>
<organism evidence="2 3">
    <name type="scientific">Mycena metata</name>
    <dbReference type="NCBI Taxonomy" id="1033252"/>
    <lineage>
        <taxon>Eukaryota</taxon>
        <taxon>Fungi</taxon>
        <taxon>Dikarya</taxon>
        <taxon>Basidiomycota</taxon>
        <taxon>Agaricomycotina</taxon>
        <taxon>Agaricomycetes</taxon>
        <taxon>Agaricomycetidae</taxon>
        <taxon>Agaricales</taxon>
        <taxon>Marasmiineae</taxon>
        <taxon>Mycenaceae</taxon>
        <taxon>Mycena</taxon>
    </lineage>
</organism>
<keyword evidence="1" id="KW-0732">Signal</keyword>